<dbReference type="AlphaFoldDB" id="A0AA37JB49"/>
<evidence type="ECO:0000313" key="2">
    <source>
        <dbReference type="Proteomes" id="UP001055091"/>
    </source>
</evidence>
<dbReference type="EMBL" id="BQNJ01000001">
    <property type="protein sequence ID" value="GKG98335.1"/>
    <property type="molecule type" value="Genomic_DNA"/>
</dbReference>
<proteinExistence type="predicted"/>
<name>A0AA37JB49_9FIRM</name>
<protein>
    <submittedName>
        <fullName evidence="1">Uncharacterized protein</fullName>
    </submittedName>
</protein>
<organism evidence="1 2">
    <name type="scientific">Hungatella hathewayi</name>
    <dbReference type="NCBI Taxonomy" id="154046"/>
    <lineage>
        <taxon>Bacteria</taxon>
        <taxon>Bacillati</taxon>
        <taxon>Bacillota</taxon>
        <taxon>Clostridia</taxon>
        <taxon>Lachnospirales</taxon>
        <taxon>Lachnospiraceae</taxon>
        <taxon>Hungatella</taxon>
    </lineage>
</organism>
<comment type="caution">
    <text evidence="1">The sequence shown here is derived from an EMBL/GenBank/DDBJ whole genome shotgun (WGS) entry which is preliminary data.</text>
</comment>
<evidence type="ECO:0000313" key="1">
    <source>
        <dbReference type="EMBL" id="GKG98335.1"/>
    </source>
</evidence>
<dbReference type="Proteomes" id="UP001055091">
    <property type="component" value="Unassembled WGS sequence"/>
</dbReference>
<gene>
    <name evidence="1" type="ORF">CE91St55_03170</name>
</gene>
<accession>A0AA37JB49</accession>
<reference evidence="1" key="1">
    <citation type="submission" date="2022-01" db="EMBL/GenBank/DDBJ databases">
        <title>Novel bile acid biosynthetic pathways are enriched in the microbiome of centenarians.</title>
        <authorList>
            <person name="Sato Y."/>
            <person name="Atarashi K."/>
            <person name="Plichta R.D."/>
            <person name="Arai Y."/>
            <person name="Sasajima S."/>
            <person name="Kearney M.S."/>
            <person name="Suda W."/>
            <person name="Takeshita K."/>
            <person name="Sasaki T."/>
            <person name="Okamoto S."/>
            <person name="Skelly N.A."/>
            <person name="Okamura Y."/>
            <person name="Vlamakis H."/>
            <person name="Li Y."/>
            <person name="Tanoue T."/>
            <person name="Takei H."/>
            <person name="Nittono H."/>
            <person name="Narushima S."/>
            <person name="Irie J."/>
            <person name="Itoh H."/>
            <person name="Moriya K."/>
            <person name="Sugiura Y."/>
            <person name="Suematsu M."/>
            <person name="Moritoki N."/>
            <person name="Shibata S."/>
            <person name="Littman R.D."/>
            <person name="Fischbach A.M."/>
            <person name="Uwamino Y."/>
            <person name="Inoue T."/>
            <person name="Honda A."/>
            <person name="Hattori M."/>
            <person name="Murai T."/>
            <person name="Xavier J.R."/>
            <person name="Hirose N."/>
            <person name="Honda K."/>
        </authorList>
    </citation>
    <scope>NUCLEOTIDE SEQUENCE</scope>
    <source>
        <strain evidence="1">CE91-St55</strain>
    </source>
</reference>
<sequence length="72" mass="7860">MWYNKKQCYVNKKGAAMKQYIGQQFAALRYEKNILVVEETTSAGGCGSFNAASSCPASACLYDSAAWGFFIA</sequence>